<dbReference type="SMART" id="SM00356">
    <property type="entry name" value="ZnF_C3H1"/>
    <property type="match status" value="1"/>
</dbReference>
<evidence type="ECO:0000313" key="8">
    <source>
        <dbReference type="Proteomes" id="UP001497522"/>
    </source>
</evidence>
<keyword evidence="1 4" id="KW-0479">Metal-binding</keyword>
<keyword evidence="2 4" id="KW-0863">Zinc-finger</keyword>
<keyword evidence="3 4" id="KW-0862">Zinc</keyword>
<evidence type="ECO:0000256" key="5">
    <source>
        <dbReference type="SAM" id="MobiDB-lite"/>
    </source>
</evidence>
<organism evidence="7 8">
    <name type="scientific">Sphagnum jensenii</name>
    <dbReference type="NCBI Taxonomy" id="128206"/>
    <lineage>
        <taxon>Eukaryota</taxon>
        <taxon>Viridiplantae</taxon>
        <taxon>Streptophyta</taxon>
        <taxon>Embryophyta</taxon>
        <taxon>Bryophyta</taxon>
        <taxon>Sphagnophytina</taxon>
        <taxon>Sphagnopsida</taxon>
        <taxon>Sphagnales</taxon>
        <taxon>Sphagnaceae</taxon>
        <taxon>Sphagnum</taxon>
    </lineage>
</organism>
<proteinExistence type="predicted"/>
<dbReference type="Proteomes" id="UP001497522">
    <property type="component" value="Chromosome 7"/>
</dbReference>
<dbReference type="InterPro" id="IPR041367">
    <property type="entry name" value="Znf-CCCH_4"/>
</dbReference>
<evidence type="ECO:0000256" key="2">
    <source>
        <dbReference type="ARBA" id="ARBA00022771"/>
    </source>
</evidence>
<dbReference type="EMBL" id="OZ023708">
    <property type="protein sequence ID" value="CAK9879460.1"/>
    <property type="molecule type" value="Genomic_DNA"/>
</dbReference>
<evidence type="ECO:0000256" key="1">
    <source>
        <dbReference type="ARBA" id="ARBA00022723"/>
    </source>
</evidence>
<feature type="compositionally biased region" description="Polar residues" evidence="5">
    <location>
        <begin position="106"/>
        <end position="118"/>
    </location>
</feature>
<evidence type="ECO:0000259" key="6">
    <source>
        <dbReference type="PROSITE" id="PS50103"/>
    </source>
</evidence>
<dbReference type="InterPro" id="IPR036855">
    <property type="entry name" value="Znf_CCCH_sf"/>
</dbReference>
<sequence>MYKLVHDISTGLSDVYGADKVNEAASIDCVRFLLQYGSSRQATADDIRKLEKETCLQTEDGSLSGELKELVMSRDIHALPKSNSLAQRLSRLYFHDDSNNDGGECSKSTATESFSATAPSEPDNIAGQENTDESSKPQAPAKTEMCRYFTMPGGCVRGEKCFYAHGEETLLRARALPPGDTRHGLIPKQFGGTKVRARLPELSQH</sequence>
<dbReference type="Gene3D" id="4.10.1000.10">
    <property type="entry name" value="Zinc finger, CCCH-type"/>
    <property type="match status" value="1"/>
</dbReference>
<accession>A0ABP1BT26</accession>
<dbReference type="SUPFAM" id="SSF90229">
    <property type="entry name" value="CCCH zinc finger"/>
    <property type="match status" value="1"/>
</dbReference>
<reference evidence="7" key="1">
    <citation type="submission" date="2024-03" db="EMBL/GenBank/DDBJ databases">
        <authorList>
            <consortium name="ELIXIR-Norway"/>
            <consortium name="Elixir Norway"/>
        </authorList>
    </citation>
    <scope>NUCLEOTIDE SEQUENCE</scope>
</reference>
<dbReference type="InterPro" id="IPR000571">
    <property type="entry name" value="Znf_CCCH"/>
</dbReference>
<dbReference type="PROSITE" id="PS50103">
    <property type="entry name" value="ZF_C3H1"/>
    <property type="match status" value="1"/>
</dbReference>
<feature type="domain" description="C3H1-type" evidence="6">
    <location>
        <begin position="140"/>
        <end position="168"/>
    </location>
</feature>
<protein>
    <recommendedName>
        <fullName evidence="6">C3H1-type domain-containing protein</fullName>
    </recommendedName>
</protein>
<evidence type="ECO:0000256" key="3">
    <source>
        <dbReference type="ARBA" id="ARBA00022833"/>
    </source>
</evidence>
<feature type="region of interest" description="Disordered" evidence="5">
    <location>
        <begin position="100"/>
        <end position="141"/>
    </location>
</feature>
<keyword evidence="8" id="KW-1185">Reference proteome</keyword>
<evidence type="ECO:0000313" key="7">
    <source>
        <dbReference type="EMBL" id="CAK9879460.1"/>
    </source>
</evidence>
<evidence type="ECO:0000256" key="4">
    <source>
        <dbReference type="PROSITE-ProRule" id="PRU00723"/>
    </source>
</evidence>
<dbReference type="Pfam" id="PF18044">
    <property type="entry name" value="zf-CCCH_4"/>
    <property type="match status" value="1"/>
</dbReference>
<feature type="zinc finger region" description="C3H1-type" evidence="4">
    <location>
        <begin position="140"/>
        <end position="168"/>
    </location>
</feature>
<name>A0ABP1BT26_9BRYO</name>
<gene>
    <name evidence="7" type="ORF">CSSPJE1EN2_LOCUS20994</name>
</gene>